<organism evidence="3">
    <name type="scientific">Panicum hallii</name>
    <dbReference type="NCBI Taxonomy" id="206008"/>
    <lineage>
        <taxon>Eukaryota</taxon>
        <taxon>Viridiplantae</taxon>
        <taxon>Streptophyta</taxon>
        <taxon>Embryophyta</taxon>
        <taxon>Tracheophyta</taxon>
        <taxon>Spermatophyta</taxon>
        <taxon>Magnoliopsida</taxon>
        <taxon>Liliopsida</taxon>
        <taxon>Poales</taxon>
        <taxon>Poaceae</taxon>
        <taxon>PACMAD clade</taxon>
        <taxon>Panicoideae</taxon>
        <taxon>Panicodae</taxon>
        <taxon>Paniceae</taxon>
        <taxon>Panicinae</taxon>
        <taxon>Panicum</taxon>
        <taxon>Panicum sect. Panicum</taxon>
    </lineage>
</organism>
<gene>
    <name evidence="3" type="ORF">PAHAL_8G090600</name>
</gene>
<sequence>MMPFLLCKKAVAFPLLVRALFKCIHLYAVSSHLLPPCFGFRPDSLPPHFPSASGSNSLPSARGCSQKMTTSCSVATPATGTRLGCISRRRQAEDGDELRGSISGGQRAVRDGVALSGPQWGGISWRRRAEDGDELQGSGPQVHAEMQAERQAGRQAGAAGPVTGGRTTEEETTFLCIVSVSSLPESNGG</sequence>
<evidence type="ECO:0000256" key="1">
    <source>
        <dbReference type="SAM" id="MobiDB-lite"/>
    </source>
</evidence>
<evidence type="ECO:0000256" key="2">
    <source>
        <dbReference type="SAM" id="SignalP"/>
    </source>
</evidence>
<dbReference type="EMBL" id="CM008053">
    <property type="protein sequence ID" value="PVH33904.1"/>
    <property type="molecule type" value="Genomic_DNA"/>
</dbReference>
<keyword evidence="2" id="KW-0732">Signal</keyword>
<feature type="region of interest" description="Disordered" evidence="1">
    <location>
        <begin position="130"/>
        <end position="171"/>
    </location>
</feature>
<accession>A0A2T8I8C8</accession>
<dbReference type="Proteomes" id="UP000243499">
    <property type="component" value="Chromosome 8"/>
</dbReference>
<reference evidence="3" key="1">
    <citation type="submission" date="2018-04" db="EMBL/GenBank/DDBJ databases">
        <title>WGS assembly of Panicum hallii.</title>
        <authorList>
            <person name="Lovell J."/>
            <person name="Jenkins J."/>
            <person name="Lowry D."/>
            <person name="Mamidi S."/>
            <person name="Sreedasyam A."/>
            <person name="Weng X."/>
            <person name="Barry K."/>
            <person name="Bonette J."/>
            <person name="Campitelli B."/>
            <person name="Daum C."/>
            <person name="Gordon S."/>
            <person name="Gould B."/>
            <person name="Lipzen A."/>
            <person name="Macqueen A."/>
            <person name="Palacio-Mejia J."/>
            <person name="Plott C."/>
            <person name="Shakirov E."/>
            <person name="Shu S."/>
            <person name="Yoshinaga Y."/>
            <person name="Zane M."/>
            <person name="Rokhsar D."/>
            <person name="Grimwood J."/>
            <person name="Schmutz J."/>
            <person name="Juenger T."/>
        </authorList>
    </citation>
    <scope>NUCLEOTIDE SEQUENCE [LARGE SCALE GENOMIC DNA]</scope>
    <source>
        <strain evidence="3">FIL2</strain>
    </source>
</reference>
<dbReference type="Gramene" id="PVH33904">
    <property type="protein sequence ID" value="PVH33904"/>
    <property type="gene ID" value="PAHAL_8G090600"/>
</dbReference>
<feature type="chain" id="PRO_5015624649" evidence="2">
    <location>
        <begin position="40"/>
        <end position="189"/>
    </location>
</feature>
<feature type="signal peptide" evidence="2">
    <location>
        <begin position="1"/>
        <end position="39"/>
    </location>
</feature>
<name>A0A2T8I8C8_9POAL</name>
<proteinExistence type="predicted"/>
<evidence type="ECO:0000313" key="3">
    <source>
        <dbReference type="EMBL" id="PVH33904.1"/>
    </source>
</evidence>
<dbReference type="AlphaFoldDB" id="A0A2T8I8C8"/>
<protein>
    <submittedName>
        <fullName evidence="3">Uncharacterized protein</fullName>
    </submittedName>
</protein>